<evidence type="ECO:0000313" key="4">
    <source>
        <dbReference type="Proteomes" id="UP000078113"/>
    </source>
</evidence>
<evidence type="ECO:0000313" key="3">
    <source>
        <dbReference type="EMBL" id="KAE8267348.1"/>
    </source>
</evidence>
<keyword evidence="4" id="KW-1185">Reference proteome</keyword>
<dbReference type="Proteomes" id="UP000078113">
    <property type="component" value="Unassembled WGS sequence"/>
</dbReference>
<dbReference type="InterPro" id="IPR029058">
    <property type="entry name" value="AB_hydrolase_fold"/>
</dbReference>
<dbReference type="AlphaFoldDB" id="A0A8X7T4H5"/>
<dbReference type="InterPro" id="IPR000073">
    <property type="entry name" value="AB_hydrolase_1"/>
</dbReference>
<feature type="chain" id="PRO_5036451846" description="AB hydrolase-1 domain-containing protein" evidence="1">
    <location>
        <begin position="21"/>
        <end position="317"/>
    </location>
</feature>
<dbReference type="EMBL" id="LWDG02000235">
    <property type="protein sequence ID" value="KAE8267348.1"/>
    <property type="molecule type" value="Genomic_DNA"/>
</dbReference>
<reference evidence="3" key="2">
    <citation type="journal article" date="2019" name="IMA Fungus">
        <title>Genome sequencing and comparison of five Tilletia species to identify candidate genes for the detection of regulated species infecting wheat.</title>
        <authorList>
            <person name="Nguyen H.D.T."/>
            <person name="Sultana T."/>
            <person name="Kesanakurti P."/>
            <person name="Hambleton S."/>
        </authorList>
    </citation>
    <scope>NUCLEOTIDE SEQUENCE</scope>
    <source>
        <strain evidence="3">DAOMC 236422</strain>
    </source>
</reference>
<sequence>MRFFTSVLLATTLLATAAWSAPPSSDVSVQTREKQHVVVSNTPRYLLLPPTPDLPKPDVESRLQRPDGASIWYAQYWPKKKSVAKKAKTQPPVVFLHGGLAASIWFGHQIDHFKETRHVIAIDSRAQGRSTNGNGTLLTYDVMTEDVVAILDHLKIPTAALVGWSDGGIICLDFALHHPSRIDRAFAFAPNYDINGTLDVSKSPAFTEYEGRAQKIYEKINPTHNFETQYNAVTTMWATLPAWTKADFEAIPTDVGRRMWIVDGDHEEAVKRYQIDDLANWIKESGELLLPQTSHFAFLQDSGLFNDAIQRLLDIKF</sequence>
<feature type="signal peptide" evidence="1">
    <location>
        <begin position="1"/>
        <end position="20"/>
    </location>
</feature>
<organism evidence="3 4">
    <name type="scientific">Tilletia walkeri</name>
    <dbReference type="NCBI Taxonomy" id="117179"/>
    <lineage>
        <taxon>Eukaryota</taxon>
        <taxon>Fungi</taxon>
        <taxon>Dikarya</taxon>
        <taxon>Basidiomycota</taxon>
        <taxon>Ustilaginomycotina</taxon>
        <taxon>Exobasidiomycetes</taxon>
        <taxon>Tilletiales</taxon>
        <taxon>Tilletiaceae</taxon>
        <taxon>Tilletia</taxon>
    </lineage>
</organism>
<dbReference type="Pfam" id="PF00561">
    <property type="entry name" value="Abhydrolase_1"/>
    <property type="match status" value="1"/>
</dbReference>
<dbReference type="SUPFAM" id="SSF53474">
    <property type="entry name" value="alpha/beta-Hydrolases"/>
    <property type="match status" value="1"/>
</dbReference>
<name>A0A8X7T4H5_9BASI</name>
<gene>
    <name evidence="3" type="ORF">A4X09_0g4995</name>
</gene>
<comment type="caution">
    <text evidence="3">The sequence shown here is derived from an EMBL/GenBank/DDBJ whole genome shotgun (WGS) entry which is preliminary data.</text>
</comment>
<dbReference type="GO" id="GO:0017171">
    <property type="term" value="F:serine hydrolase activity"/>
    <property type="evidence" value="ECO:0007669"/>
    <property type="project" value="TreeGrafter"/>
</dbReference>
<reference evidence="3" key="1">
    <citation type="submission" date="2016-04" db="EMBL/GenBank/DDBJ databases">
        <authorList>
            <person name="Nguyen H.D."/>
            <person name="Samba Siva P."/>
            <person name="Cullis J."/>
            <person name="Levesque C.A."/>
            <person name="Hambleton S."/>
        </authorList>
    </citation>
    <scope>NUCLEOTIDE SEQUENCE</scope>
    <source>
        <strain evidence="3">DAOMC 236422</strain>
    </source>
</reference>
<dbReference type="PANTHER" id="PTHR46331">
    <property type="entry name" value="VALACYCLOVIR HYDROLASE"/>
    <property type="match status" value="1"/>
</dbReference>
<dbReference type="PANTHER" id="PTHR46331:SF2">
    <property type="entry name" value="VALACYCLOVIR HYDROLASE"/>
    <property type="match status" value="1"/>
</dbReference>
<evidence type="ECO:0000259" key="2">
    <source>
        <dbReference type="Pfam" id="PF00561"/>
    </source>
</evidence>
<evidence type="ECO:0000256" key="1">
    <source>
        <dbReference type="SAM" id="SignalP"/>
    </source>
</evidence>
<proteinExistence type="predicted"/>
<feature type="domain" description="AB hydrolase-1" evidence="2">
    <location>
        <begin position="91"/>
        <end position="198"/>
    </location>
</feature>
<dbReference type="Gene3D" id="3.40.50.1820">
    <property type="entry name" value="alpha/beta hydrolase"/>
    <property type="match status" value="1"/>
</dbReference>
<accession>A0A8X7T4H5</accession>
<keyword evidence="1" id="KW-0732">Signal</keyword>
<protein>
    <recommendedName>
        <fullName evidence="2">AB hydrolase-1 domain-containing protein</fullName>
    </recommendedName>
</protein>